<gene>
    <name evidence="7" type="ORF">A1O1_00899</name>
</gene>
<evidence type="ECO:0000256" key="4">
    <source>
        <dbReference type="ARBA" id="ARBA00023163"/>
    </source>
</evidence>
<sequence>MSLASLYLNLARDLLRSAGLDLRQSHAQANSADQASKRLFWSIYILEQLYGAHSNRTISMKGGLDNLRYCVSVGDHARRALALEPPVVPEEVSHHGDAKDLGIWNYTVCLSAYWNEVRNYILLCASDTERAPWAPESYYTLIVSYMHELETQLPQPHRWDYKRFLQWSPDALERERSYWGPWLFFQFTYHAIYTIINHPFLLTSRSQPLKLKMPNTFWRTSSESVLLHSTWIIRLITMTRDKEFDLFDPFLGYTAGVAASAQLFYCRSQNDELRRSAQDNFEKCKTFIERQAQVWPWCHRIKQNLENLVDHAFGSNAAHQPTQTICIDTTAMLEILDYSRPGAPGGATDGPGRGLFDGSLLQLRDDGAGDQVATIEISEDMSEAAGRPVAPPIWRPAAASTTTTTATTSANDYDRGRGRDQNQIQIQIQQQSQSDISLPTPSDAPSNTTPVEPLHDTEVFSLPADNFTDGMLQDIFHQDLQWWDVGNS</sequence>
<accession>W9Z1D4</accession>
<evidence type="ECO:0000313" key="8">
    <source>
        <dbReference type="Proteomes" id="UP000019484"/>
    </source>
</evidence>
<feature type="compositionally biased region" description="Low complexity" evidence="6">
    <location>
        <begin position="397"/>
        <end position="410"/>
    </location>
</feature>
<evidence type="ECO:0000256" key="1">
    <source>
        <dbReference type="ARBA" id="ARBA00004123"/>
    </source>
</evidence>
<proteinExistence type="predicted"/>
<dbReference type="EMBL" id="AMWN01000001">
    <property type="protein sequence ID" value="EXJ95775.1"/>
    <property type="molecule type" value="Genomic_DNA"/>
</dbReference>
<feature type="compositionally biased region" description="Low complexity" evidence="6">
    <location>
        <begin position="421"/>
        <end position="437"/>
    </location>
</feature>
<feature type="compositionally biased region" description="Polar residues" evidence="6">
    <location>
        <begin position="439"/>
        <end position="450"/>
    </location>
</feature>
<dbReference type="PANTHER" id="PTHR47338">
    <property type="entry name" value="ZN(II)2CYS6 TRANSCRIPTION FACTOR (EUROFUNG)-RELATED"/>
    <property type="match status" value="1"/>
</dbReference>
<keyword evidence="3" id="KW-0805">Transcription regulation</keyword>
<dbReference type="RefSeq" id="XP_007720004.1">
    <property type="nucleotide sequence ID" value="XM_007721814.1"/>
</dbReference>
<protein>
    <recommendedName>
        <fullName evidence="9">Transcription factor domain-containing protein</fullName>
    </recommendedName>
</protein>
<evidence type="ECO:0000313" key="7">
    <source>
        <dbReference type="EMBL" id="EXJ95775.1"/>
    </source>
</evidence>
<keyword evidence="4" id="KW-0804">Transcription</keyword>
<dbReference type="CDD" id="cd12148">
    <property type="entry name" value="fungal_TF_MHR"/>
    <property type="match status" value="1"/>
</dbReference>
<evidence type="ECO:0000256" key="3">
    <source>
        <dbReference type="ARBA" id="ARBA00023015"/>
    </source>
</evidence>
<dbReference type="HOGENOM" id="CLU_015161_2_1_1"/>
<name>W9Z1D4_9EURO</name>
<dbReference type="Proteomes" id="UP000019484">
    <property type="component" value="Unassembled WGS sequence"/>
</dbReference>
<dbReference type="GeneID" id="19155803"/>
<dbReference type="InterPro" id="IPR050815">
    <property type="entry name" value="TF_fung"/>
</dbReference>
<keyword evidence="2" id="KW-0479">Metal-binding</keyword>
<keyword evidence="5" id="KW-0539">Nucleus</keyword>
<dbReference type="STRING" id="1182541.W9Z1D4"/>
<evidence type="ECO:0000256" key="5">
    <source>
        <dbReference type="ARBA" id="ARBA00023242"/>
    </source>
</evidence>
<dbReference type="GO" id="GO:0005634">
    <property type="term" value="C:nucleus"/>
    <property type="evidence" value="ECO:0007669"/>
    <property type="project" value="UniProtKB-SubCell"/>
</dbReference>
<comment type="caution">
    <text evidence="7">The sequence shown here is derived from an EMBL/GenBank/DDBJ whole genome shotgun (WGS) entry which is preliminary data.</text>
</comment>
<feature type="region of interest" description="Disordered" evidence="6">
    <location>
        <begin position="380"/>
        <end position="454"/>
    </location>
</feature>
<keyword evidence="8" id="KW-1185">Reference proteome</keyword>
<dbReference type="GO" id="GO:0046872">
    <property type="term" value="F:metal ion binding"/>
    <property type="evidence" value="ECO:0007669"/>
    <property type="project" value="UniProtKB-KW"/>
</dbReference>
<dbReference type="OrthoDB" id="426882at2759"/>
<dbReference type="GO" id="GO:0000981">
    <property type="term" value="F:DNA-binding transcription factor activity, RNA polymerase II-specific"/>
    <property type="evidence" value="ECO:0007669"/>
    <property type="project" value="InterPro"/>
</dbReference>
<reference evidence="7 8" key="1">
    <citation type="submission" date="2013-03" db="EMBL/GenBank/DDBJ databases">
        <title>The Genome Sequence of Capronia coronata CBS 617.96.</title>
        <authorList>
            <consortium name="The Broad Institute Genomics Platform"/>
            <person name="Cuomo C."/>
            <person name="de Hoog S."/>
            <person name="Gorbushina A."/>
            <person name="Walker B."/>
            <person name="Young S.K."/>
            <person name="Zeng Q."/>
            <person name="Gargeya S."/>
            <person name="Fitzgerald M."/>
            <person name="Haas B."/>
            <person name="Abouelleil A."/>
            <person name="Allen A.W."/>
            <person name="Alvarado L."/>
            <person name="Arachchi H.M."/>
            <person name="Berlin A.M."/>
            <person name="Chapman S.B."/>
            <person name="Gainer-Dewar J."/>
            <person name="Goldberg J."/>
            <person name="Griggs A."/>
            <person name="Gujja S."/>
            <person name="Hansen M."/>
            <person name="Howarth C."/>
            <person name="Imamovic A."/>
            <person name="Ireland A."/>
            <person name="Larimer J."/>
            <person name="McCowan C."/>
            <person name="Murphy C."/>
            <person name="Pearson M."/>
            <person name="Poon T.W."/>
            <person name="Priest M."/>
            <person name="Roberts A."/>
            <person name="Saif S."/>
            <person name="Shea T."/>
            <person name="Sisk P."/>
            <person name="Sykes S."/>
            <person name="Wortman J."/>
            <person name="Nusbaum C."/>
            <person name="Birren B."/>
        </authorList>
    </citation>
    <scope>NUCLEOTIDE SEQUENCE [LARGE SCALE GENOMIC DNA]</scope>
    <source>
        <strain evidence="7 8">CBS 617.96</strain>
    </source>
</reference>
<evidence type="ECO:0000256" key="6">
    <source>
        <dbReference type="SAM" id="MobiDB-lite"/>
    </source>
</evidence>
<dbReference type="PANTHER" id="PTHR47338:SF6">
    <property type="entry name" value="ZN(II)2CYS6 TRANSCRIPTION FACTOR (EUROFUNG)"/>
    <property type="match status" value="1"/>
</dbReference>
<evidence type="ECO:0008006" key="9">
    <source>
        <dbReference type="Google" id="ProtNLM"/>
    </source>
</evidence>
<dbReference type="AlphaFoldDB" id="W9Z1D4"/>
<comment type="subcellular location">
    <subcellularLocation>
        <location evidence="1">Nucleus</location>
    </subcellularLocation>
</comment>
<dbReference type="eggNOG" id="ENOG502SJQG">
    <property type="taxonomic scope" value="Eukaryota"/>
</dbReference>
<organism evidence="7 8">
    <name type="scientific">Capronia coronata CBS 617.96</name>
    <dbReference type="NCBI Taxonomy" id="1182541"/>
    <lineage>
        <taxon>Eukaryota</taxon>
        <taxon>Fungi</taxon>
        <taxon>Dikarya</taxon>
        <taxon>Ascomycota</taxon>
        <taxon>Pezizomycotina</taxon>
        <taxon>Eurotiomycetes</taxon>
        <taxon>Chaetothyriomycetidae</taxon>
        <taxon>Chaetothyriales</taxon>
        <taxon>Herpotrichiellaceae</taxon>
        <taxon>Capronia</taxon>
    </lineage>
</organism>
<evidence type="ECO:0000256" key="2">
    <source>
        <dbReference type="ARBA" id="ARBA00022723"/>
    </source>
</evidence>